<dbReference type="EMBL" id="LJSK01000068">
    <property type="protein sequence ID" value="KPI87928.1"/>
    <property type="molecule type" value="Genomic_DNA"/>
</dbReference>
<comment type="function">
    <text evidence="7">Involved in cellular auxin homeostasis by regulating auxin metabolism. Regulates intracellular auxin accumulation at the endoplasmic reticulum and thus auxin availability for nuclear auxin signaling.</text>
</comment>
<evidence type="ECO:0000313" key="12">
    <source>
        <dbReference type="Proteomes" id="UP000038009"/>
    </source>
</evidence>
<comment type="subcellular location">
    <subcellularLocation>
        <location evidence="2">Endomembrane system</location>
    </subcellularLocation>
    <subcellularLocation>
        <location evidence="1">Membrane</location>
        <topology evidence="1">Multi-pass membrane protein</topology>
    </subcellularLocation>
</comment>
<feature type="transmembrane region" description="Helical" evidence="10">
    <location>
        <begin position="225"/>
        <end position="248"/>
    </location>
</feature>
<dbReference type="OrthoDB" id="191139at2759"/>
<dbReference type="InterPro" id="IPR045033">
    <property type="entry name" value="PILS1/3/4/5/7"/>
</dbReference>
<feature type="transmembrane region" description="Helical" evidence="10">
    <location>
        <begin position="673"/>
        <end position="695"/>
    </location>
</feature>
<keyword evidence="4 10" id="KW-0812">Transmembrane</keyword>
<protein>
    <submittedName>
        <fullName evidence="11">Uncharacterized protein</fullName>
    </submittedName>
</protein>
<evidence type="ECO:0000256" key="1">
    <source>
        <dbReference type="ARBA" id="ARBA00004141"/>
    </source>
</evidence>
<evidence type="ECO:0000256" key="8">
    <source>
        <dbReference type="ARBA" id="ARBA00025752"/>
    </source>
</evidence>
<sequence>MDMLAVTFIAVSKVIVSVLVGVLTTSSIPNSESTLRDFGFLISTVLLTSLTLSNTAQSVNLELLVRCSILILFSVLMILWGLMWGVLCSATLFRRNPSLSGIPAELRKDVRLDLLFEEEEEREDGAAGPAQTSPTSSKKRLKQTRRKKAHVPYVVVVLSEHFREVGVDGNDVIPSLDIPDKSLEDTEGYPWATLVGCSTQNGVTLPISLMTNIAGSVDFIDFAQAAAYIFVFAISYMLYMWAAGPAFVEQGEKTSRKQRLIRDLIAKHKRMMGRCDATTQTLSFPVNHVLQYAAKVENSPADEPASEEDNPHPDTERGPRSASTASAETMPGNEDGGGGGSGGGSGELPRRISATLFSSSAQTAAHVMGSHDTGYTSAAVAISVADAPRVMSPNTAGHYAFTMATVERIPYDWQRAGLIRVKYERDMKSMKRKTLSERATGLGHAAGGLVRKLMVNPPFLSVVVGIAVGVITPVRSLFFDGGALEMAMDAISLIGQGSIPSSLLLLGANLVGSATGAGAVVESGARVRNAEQNTEYPLRDEDWMLLGEDQHYATWYASKHESLEYELHSSFSLQTLRRLGEGPVACVVQPSGSGAAAPVIPSDEEGVSKTPMNAFLAGIARTLSLHGVSKSFVWGVIGLRLIVAPAFSFMVLVLLIKTMPFLFGGRGTYDKTLIMVLMVELASPTAINSTLIFNARRFMTFPWAKMLFFQYLLCTVTMVMWASLGLSYVSQLP</sequence>
<feature type="transmembrane region" description="Helical" evidence="10">
    <location>
        <begin position="631"/>
        <end position="653"/>
    </location>
</feature>
<feature type="compositionally biased region" description="Gly residues" evidence="9">
    <location>
        <begin position="334"/>
        <end position="346"/>
    </location>
</feature>
<comment type="caution">
    <text evidence="11">The sequence shown here is derived from an EMBL/GenBank/DDBJ whole genome shotgun (WGS) entry which is preliminary data.</text>
</comment>
<evidence type="ECO:0000256" key="9">
    <source>
        <dbReference type="SAM" id="MobiDB-lite"/>
    </source>
</evidence>
<dbReference type="VEuPathDB" id="TriTrypDB:Lsey_0068_0040"/>
<dbReference type="PANTHER" id="PTHR31651:SF33">
    <property type="entry name" value="PROTEIN PIN-LIKES 1"/>
    <property type="match status" value="1"/>
</dbReference>
<evidence type="ECO:0000256" key="10">
    <source>
        <dbReference type="SAM" id="Phobius"/>
    </source>
</evidence>
<dbReference type="GO" id="GO:0016020">
    <property type="term" value="C:membrane"/>
    <property type="evidence" value="ECO:0007669"/>
    <property type="project" value="UniProtKB-SubCell"/>
</dbReference>
<dbReference type="AlphaFoldDB" id="A0A0N1ILL2"/>
<evidence type="ECO:0000256" key="4">
    <source>
        <dbReference type="ARBA" id="ARBA00022692"/>
    </source>
</evidence>
<dbReference type="PANTHER" id="PTHR31651">
    <property type="match status" value="1"/>
</dbReference>
<evidence type="ECO:0000256" key="2">
    <source>
        <dbReference type="ARBA" id="ARBA00004308"/>
    </source>
</evidence>
<keyword evidence="5 10" id="KW-1133">Transmembrane helix</keyword>
<reference evidence="11 12" key="1">
    <citation type="journal article" date="2015" name="PLoS Pathog.">
        <title>Leptomonas seymouri: Adaptations to the Dixenous Life Cycle Analyzed by Genome Sequencing, Transcriptome Profiling and Co-infection with Leishmania donovani.</title>
        <authorList>
            <person name="Kraeva N."/>
            <person name="Butenko A."/>
            <person name="Hlavacova J."/>
            <person name="Kostygov A."/>
            <person name="Myskova J."/>
            <person name="Grybchuk D."/>
            <person name="Lestinova T."/>
            <person name="Votypka J."/>
            <person name="Volf P."/>
            <person name="Opperdoes F."/>
            <person name="Flegontov P."/>
            <person name="Lukes J."/>
            <person name="Yurchenko V."/>
        </authorList>
    </citation>
    <scope>NUCLEOTIDE SEQUENCE [LARGE SCALE GENOMIC DNA]</scope>
    <source>
        <strain evidence="11 12">ATCC 30220</strain>
    </source>
</reference>
<keyword evidence="3" id="KW-0813">Transport</keyword>
<feature type="region of interest" description="Disordered" evidence="9">
    <location>
        <begin position="297"/>
        <end position="350"/>
    </location>
</feature>
<feature type="transmembrane region" description="Helical" evidence="10">
    <location>
        <begin position="707"/>
        <end position="729"/>
    </location>
</feature>
<dbReference type="GO" id="GO:0055085">
    <property type="term" value="P:transmembrane transport"/>
    <property type="evidence" value="ECO:0007669"/>
    <property type="project" value="InterPro"/>
</dbReference>
<keyword evidence="6 10" id="KW-0472">Membrane</keyword>
<evidence type="ECO:0000256" key="7">
    <source>
        <dbReference type="ARBA" id="ARBA00025100"/>
    </source>
</evidence>
<evidence type="ECO:0000256" key="6">
    <source>
        <dbReference type="ARBA" id="ARBA00023136"/>
    </source>
</evidence>
<evidence type="ECO:0000256" key="3">
    <source>
        <dbReference type="ARBA" id="ARBA00022448"/>
    </source>
</evidence>
<feature type="transmembrane region" description="Helical" evidence="10">
    <location>
        <begin position="38"/>
        <end position="56"/>
    </location>
</feature>
<dbReference type="GO" id="GO:0012505">
    <property type="term" value="C:endomembrane system"/>
    <property type="evidence" value="ECO:0007669"/>
    <property type="project" value="UniProtKB-SubCell"/>
</dbReference>
<feature type="transmembrane region" description="Helical" evidence="10">
    <location>
        <begin position="7"/>
        <end position="26"/>
    </location>
</feature>
<name>A0A0N1ILL2_LEPSE</name>
<evidence type="ECO:0000256" key="5">
    <source>
        <dbReference type="ARBA" id="ARBA00022989"/>
    </source>
</evidence>
<accession>A0A0N1ILL2</accession>
<comment type="similarity">
    <text evidence="8">Belongs to the auxin efflux carrier (TC 2.A.69.2) family.</text>
</comment>
<feature type="transmembrane region" description="Helical" evidence="10">
    <location>
        <begin position="63"/>
        <end position="87"/>
    </location>
</feature>
<feature type="compositionally biased region" description="Basic and acidic residues" evidence="9">
    <location>
        <begin position="309"/>
        <end position="319"/>
    </location>
</feature>
<keyword evidence="12" id="KW-1185">Reference proteome</keyword>
<feature type="transmembrane region" description="Helical" evidence="10">
    <location>
        <begin position="459"/>
        <end position="479"/>
    </location>
</feature>
<feature type="transmembrane region" description="Helical" evidence="10">
    <location>
        <begin position="499"/>
        <end position="521"/>
    </location>
</feature>
<organism evidence="11 12">
    <name type="scientific">Leptomonas seymouri</name>
    <dbReference type="NCBI Taxonomy" id="5684"/>
    <lineage>
        <taxon>Eukaryota</taxon>
        <taxon>Discoba</taxon>
        <taxon>Euglenozoa</taxon>
        <taxon>Kinetoplastea</taxon>
        <taxon>Metakinetoplastina</taxon>
        <taxon>Trypanosomatida</taxon>
        <taxon>Trypanosomatidae</taxon>
        <taxon>Leishmaniinae</taxon>
        <taxon>Leptomonas</taxon>
    </lineage>
</organism>
<gene>
    <name evidence="11" type="ORF">ABL78_2967</name>
</gene>
<dbReference type="Proteomes" id="UP000038009">
    <property type="component" value="Unassembled WGS sequence"/>
</dbReference>
<dbReference type="Pfam" id="PF03547">
    <property type="entry name" value="Mem_trans"/>
    <property type="match status" value="1"/>
</dbReference>
<proteinExistence type="inferred from homology"/>
<evidence type="ECO:0000313" key="11">
    <source>
        <dbReference type="EMBL" id="KPI87928.1"/>
    </source>
</evidence>
<dbReference type="OMA" id="KMLFFQY"/>
<dbReference type="InterPro" id="IPR004776">
    <property type="entry name" value="Mem_transp_PIN-like"/>
</dbReference>
<feature type="region of interest" description="Disordered" evidence="9">
    <location>
        <begin position="120"/>
        <end position="145"/>
    </location>
</feature>